<dbReference type="Pfam" id="PF13484">
    <property type="entry name" value="Fer4_16"/>
    <property type="match status" value="1"/>
</dbReference>
<dbReference type="PANTHER" id="PTHR42827">
    <property type="entry name" value="IRON-SULFUR CLUSTER-BINDING PROTEIN-RELATED"/>
    <property type="match status" value="1"/>
</dbReference>
<dbReference type="GO" id="GO:0051536">
    <property type="term" value="F:iron-sulfur cluster binding"/>
    <property type="evidence" value="ECO:0007669"/>
    <property type="project" value="UniProtKB-KW"/>
</dbReference>
<dbReference type="Gene3D" id="3.30.70.20">
    <property type="match status" value="1"/>
</dbReference>
<evidence type="ECO:0000313" key="6">
    <source>
        <dbReference type="Proteomes" id="UP000432715"/>
    </source>
</evidence>
<evidence type="ECO:0000256" key="3">
    <source>
        <dbReference type="ARBA" id="ARBA00023014"/>
    </source>
</evidence>
<dbReference type="RefSeq" id="WP_151859794.1">
    <property type="nucleotide sequence ID" value="NZ_WBZC01000004.1"/>
</dbReference>
<name>A0A6I0FHE1_9FIRM</name>
<dbReference type="Proteomes" id="UP000432715">
    <property type="component" value="Unassembled WGS sequence"/>
</dbReference>
<proteinExistence type="predicted"/>
<keyword evidence="6" id="KW-1185">Reference proteome</keyword>
<keyword evidence="2" id="KW-0408">Iron</keyword>
<dbReference type="InterPro" id="IPR017900">
    <property type="entry name" value="4Fe4S_Fe_S_CS"/>
</dbReference>
<evidence type="ECO:0000256" key="2">
    <source>
        <dbReference type="ARBA" id="ARBA00023004"/>
    </source>
</evidence>
<organism evidence="5 6">
    <name type="scientific">Alkaliphilus pronyensis</name>
    <dbReference type="NCBI Taxonomy" id="1482732"/>
    <lineage>
        <taxon>Bacteria</taxon>
        <taxon>Bacillati</taxon>
        <taxon>Bacillota</taxon>
        <taxon>Clostridia</taxon>
        <taxon>Peptostreptococcales</taxon>
        <taxon>Natronincolaceae</taxon>
        <taxon>Alkaliphilus</taxon>
    </lineage>
</organism>
<dbReference type="InterPro" id="IPR017896">
    <property type="entry name" value="4Fe4S_Fe-S-bd"/>
</dbReference>
<evidence type="ECO:0000256" key="1">
    <source>
        <dbReference type="ARBA" id="ARBA00022723"/>
    </source>
</evidence>
<comment type="caution">
    <text evidence="5">The sequence shown here is derived from an EMBL/GenBank/DDBJ whole genome shotgun (WGS) entry which is preliminary data.</text>
</comment>
<dbReference type="SUPFAM" id="SSF54862">
    <property type="entry name" value="4Fe-4S ferredoxins"/>
    <property type="match status" value="1"/>
</dbReference>
<sequence length="346" mass="39644">MTSKEEIKFLARLKKFPEKILIGSNNAVMEGFEYFTTSEYKKKPGAVKNRGKRMFANKGIKGTIRLVTHMAKIMPSMMINIKKNYSYMEDYLYSLENSKEIPHTSENVIKNFPNKDIWNDLLQYSWSKHKVIVGFTKVSKEYIFEGKAIPFKYALVFAQEMKKEPIEKAPKIDAGMEVQKTYNSLGIATNDIVMWLKDKYNIIGMANHPLGGLVDYVPLAEKAGLGLIGRHAMVITKEFGPRCRISPIFIDEKIFEETDTTEHDWIGEFCKGCGKCVSSCPAEAIYEKPEFAQASHSENTKDRYECYNREKCFVSFTATMGCAVCISVCPFSRNPKLYDKIKTKYR</sequence>
<dbReference type="PANTHER" id="PTHR42827:SF1">
    <property type="entry name" value="IRON-SULFUR CLUSTER-BINDING PROTEIN"/>
    <property type="match status" value="1"/>
</dbReference>
<feature type="domain" description="4Fe-4S ferredoxin-type" evidence="4">
    <location>
        <begin position="259"/>
        <end position="290"/>
    </location>
</feature>
<dbReference type="PROSITE" id="PS51379">
    <property type="entry name" value="4FE4S_FER_2"/>
    <property type="match status" value="1"/>
</dbReference>
<accession>A0A6I0FHE1</accession>
<protein>
    <submittedName>
        <fullName evidence="5">4Fe-4S dicluster domain-containing protein</fullName>
    </submittedName>
</protein>
<evidence type="ECO:0000259" key="4">
    <source>
        <dbReference type="PROSITE" id="PS51379"/>
    </source>
</evidence>
<gene>
    <name evidence="5" type="ORF">F8154_01355</name>
</gene>
<reference evidence="5 6" key="1">
    <citation type="submission" date="2019-10" db="EMBL/GenBank/DDBJ databases">
        <title>Alkaliphilus serpentinus sp. nov. and Alkaliphilus pronyensis sp. nov., two novel anaerobic alkaliphilic species isolated from the serpentinized-hosted hydrothermal field of the Prony Bay (New Caledonia).</title>
        <authorList>
            <person name="Postec A."/>
        </authorList>
    </citation>
    <scope>NUCLEOTIDE SEQUENCE [LARGE SCALE GENOMIC DNA]</scope>
    <source>
        <strain evidence="5 6">LacV</strain>
    </source>
</reference>
<dbReference type="EMBL" id="WBZC01000004">
    <property type="protein sequence ID" value="KAB3538567.1"/>
    <property type="molecule type" value="Genomic_DNA"/>
</dbReference>
<dbReference type="AlphaFoldDB" id="A0A6I0FHE1"/>
<dbReference type="GO" id="GO:0046872">
    <property type="term" value="F:metal ion binding"/>
    <property type="evidence" value="ECO:0007669"/>
    <property type="project" value="UniProtKB-KW"/>
</dbReference>
<dbReference type="OrthoDB" id="9815745at2"/>
<keyword evidence="3" id="KW-0411">Iron-sulfur</keyword>
<dbReference type="PROSITE" id="PS00198">
    <property type="entry name" value="4FE4S_FER_1"/>
    <property type="match status" value="1"/>
</dbReference>
<keyword evidence="1" id="KW-0479">Metal-binding</keyword>
<evidence type="ECO:0000313" key="5">
    <source>
        <dbReference type="EMBL" id="KAB3538567.1"/>
    </source>
</evidence>